<name>A0A5A7QAG8_STRAF</name>
<dbReference type="AlphaFoldDB" id="A0A5A7QAG8"/>
<gene>
    <name evidence="2" type="ORF">STAS_18667</name>
</gene>
<sequence>MRTSRNYGLGPGSITAKKHKEFERLAFNKAKTLRAMRANMLSHWDGSKKLIDILPPIWKTEANRIYQELWEANRRNLNNRGMPTVNFYDLVVQVGRLWEEREVLLETKKEPTEEEPRMDGESSQGSN</sequence>
<reference evidence="3" key="1">
    <citation type="journal article" date="2019" name="Curr. Biol.">
        <title>Genome Sequence of Striga asiatica Provides Insight into the Evolution of Plant Parasitism.</title>
        <authorList>
            <person name="Yoshida S."/>
            <person name="Kim S."/>
            <person name="Wafula E.K."/>
            <person name="Tanskanen J."/>
            <person name="Kim Y.M."/>
            <person name="Honaas L."/>
            <person name="Yang Z."/>
            <person name="Spallek T."/>
            <person name="Conn C.E."/>
            <person name="Ichihashi Y."/>
            <person name="Cheong K."/>
            <person name="Cui S."/>
            <person name="Der J.P."/>
            <person name="Gundlach H."/>
            <person name="Jiao Y."/>
            <person name="Hori C."/>
            <person name="Ishida J.K."/>
            <person name="Kasahara H."/>
            <person name="Kiba T."/>
            <person name="Kim M.S."/>
            <person name="Koo N."/>
            <person name="Laohavisit A."/>
            <person name="Lee Y.H."/>
            <person name="Lumba S."/>
            <person name="McCourt P."/>
            <person name="Mortimer J.C."/>
            <person name="Mutuku J.M."/>
            <person name="Nomura T."/>
            <person name="Sasaki-Sekimoto Y."/>
            <person name="Seto Y."/>
            <person name="Wang Y."/>
            <person name="Wakatake T."/>
            <person name="Sakakibara H."/>
            <person name="Demura T."/>
            <person name="Yamaguchi S."/>
            <person name="Yoneyama K."/>
            <person name="Manabe R.I."/>
            <person name="Nelson D.C."/>
            <person name="Schulman A.H."/>
            <person name="Timko M.P."/>
            <person name="dePamphilis C.W."/>
            <person name="Choi D."/>
            <person name="Shirasu K."/>
        </authorList>
    </citation>
    <scope>NUCLEOTIDE SEQUENCE [LARGE SCALE GENOMIC DNA]</scope>
    <source>
        <strain evidence="3">cv. UVA1</strain>
    </source>
</reference>
<organism evidence="2 3">
    <name type="scientific">Striga asiatica</name>
    <name type="common">Asiatic witchweed</name>
    <name type="synonym">Buchnera asiatica</name>
    <dbReference type="NCBI Taxonomy" id="4170"/>
    <lineage>
        <taxon>Eukaryota</taxon>
        <taxon>Viridiplantae</taxon>
        <taxon>Streptophyta</taxon>
        <taxon>Embryophyta</taxon>
        <taxon>Tracheophyta</taxon>
        <taxon>Spermatophyta</taxon>
        <taxon>Magnoliopsida</taxon>
        <taxon>eudicotyledons</taxon>
        <taxon>Gunneridae</taxon>
        <taxon>Pentapetalae</taxon>
        <taxon>asterids</taxon>
        <taxon>lamiids</taxon>
        <taxon>Lamiales</taxon>
        <taxon>Orobanchaceae</taxon>
        <taxon>Buchnereae</taxon>
        <taxon>Striga</taxon>
    </lineage>
</organism>
<accession>A0A5A7QAG8</accession>
<protein>
    <submittedName>
        <fullName evidence="2">Disease resistance protein</fullName>
    </submittedName>
</protein>
<proteinExistence type="predicted"/>
<evidence type="ECO:0000256" key="1">
    <source>
        <dbReference type="SAM" id="MobiDB-lite"/>
    </source>
</evidence>
<comment type="caution">
    <text evidence="2">The sequence shown here is derived from an EMBL/GenBank/DDBJ whole genome shotgun (WGS) entry which is preliminary data.</text>
</comment>
<keyword evidence="3" id="KW-1185">Reference proteome</keyword>
<dbReference type="Proteomes" id="UP000325081">
    <property type="component" value="Unassembled WGS sequence"/>
</dbReference>
<feature type="compositionally biased region" description="Basic and acidic residues" evidence="1">
    <location>
        <begin position="105"/>
        <end position="120"/>
    </location>
</feature>
<dbReference type="EMBL" id="BKCP01006195">
    <property type="protein sequence ID" value="GER41916.1"/>
    <property type="molecule type" value="Genomic_DNA"/>
</dbReference>
<evidence type="ECO:0000313" key="2">
    <source>
        <dbReference type="EMBL" id="GER41916.1"/>
    </source>
</evidence>
<evidence type="ECO:0000313" key="3">
    <source>
        <dbReference type="Proteomes" id="UP000325081"/>
    </source>
</evidence>
<feature type="region of interest" description="Disordered" evidence="1">
    <location>
        <begin position="105"/>
        <end position="127"/>
    </location>
</feature>